<keyword evidence="2" id="KW-1185">Reference proteome</keyword>
<evidence type="ECO:0000313" key="2">
    <source>
        <dbReference type="Proteomes" id="UP001497535"/>
    </source>
</evidence>
<comment type="caution">
    <text evidence="1">The sequence shown here is derived from an EMBL/GenBank/DDBJ whole genome shotgun (WGS) entry which is preliminary data.</text>
</comment>
<protein>
    <submittedName>
        <fullName evidence="1">Uncharacterized protein</fullName>
    </submittedName>
</protein>
<proteinExistence type="predicted"/>
<sequence length="63" mass="7264">MLYYNQIFILLLLQLLIPINFASIDNDCSCPKEKIFESNVREGVIKSPGCKYGNNQYSKSELF</sequence>
<organism evidence="1 2">
    <name type="scientific">Meloidogyne enterolobii</name>
    <name type="common">Root-knot nematode worm</name>
    <name type="synonym">Meloidogyne mayaguensis</name>
    <dbReference type="NCBI Taxonomy" id="390850"/>
    <lineage>
        <taxon>Eukaryota</taxon>
        <taxon>Metazoa</taxon>
        <taxon>Ecdysozoa</taxon>
        <taxon>Nematoda</taxon>
        <taxon>Chromadorea</taxon>
        <taxon>Rhabditida</taxon>
        <taxon>Tylenchina</taxon>
        <taxon>Tylenchomorpha</taxon>
        <taxon>Tylenchoidea</taxon>
        <taxon>Meloidogynidae</taxon>
        <taxon>Meloidogyninae</taxon>
        <taxon>Meloidogyne</taxon>
    </lineage>
</organism>
<reference evidence="1" key="1">
    <citation type="submission" date="2023-11" db="EMBL/GenBank/DDBJ databases">
        <authorList>
            <person name="Poullet M."/>
        </authorList>
    </citation>
    <scope>NUCLEOTIDE SEQUENCE</scope>
    <source>
        <strain evidence="1">E1834</strain>
    </source>
</reference>
<evidence type="ECO:0000313" key="1">
    <source>
        <dbReference type="EMBL" id="CAK5100073.1"/>
    </source>
</evidence>
<name>A0ACB1AQK8_MELEN</name>
<dbReference type="Proteomes" id="UP001497535">
    <property type="component" value="Unassembled WGS sequence"/>
</dbReference>
<accession>A0ACB1AQK8</accession>
<dbReference type="EMBL" id="CAVMJV010000107">
    <property type="protein sequence ID" value="CAK5100073.1"/>
    <property type="molecule type" value="Genomic_DNA"/>
</dbReference>
<gene>
    <name evidence="1" type="ORF">MENTE1834_LOCUS41977</name>
</gene>